<keyword evidence="6" id="KW-0067">ATP-binding</keyword>
<dbReference type="AlphaFoldDB" id="A0A8D6ZPP8"/>
<evidence type="ECO:0000259" key="10">
    <source>
        <dbReference type="Pfam" id="PF25019"/>
    </source>
</evidence>
<evidence type="ECO:0000259" key="7">
    <source>
        <dbReference type="Pfam" id="PF00931"/>
    </source>
</evidence>
<dbReference type="PANTHER" id="PTHR36766:SF40">
    <property type="entry name" value="DISEASE RESISTANCE PROTEIN RGA3"/>
    <property type="match status" value="1"/>
</dbReference>
<sequence>MLKKVEDSLPRILAVIHAAEGKPIRSQVLVNWLRELKDAAYEADDALDEFEFRELQESQDSSKVAAFVSSARRFIKNLFVADDELQRLKNLVGDIDEIFLDIDSKTAEVDEYIAKGKSATRETSSFMREEVFGRDKERDKILDMLLRLDDEPDFGNKGAGSSSYPSLGVLPIVGIGGVGKTALAQLIYNDERVANHFKRKWVYVSDDFKLKRIFKELIYDSPGGVFEENISSAAMLKKLKDEFKDKRFLIVLDDVWDETGTTWKELRSALTFGAKGSTILLTTQSPKVAEIMGTMNPIHLEPLEAHDFRRLFELCAFGDEELKPDLKAKLQLIGQQILQKLHGLPLAGKALGSLLRTRFDEKFWNAVLESEWWEEDFAVSNILPSLGLGYQHLSTNLKQCFAYASVFPKAYVFHKERLVQMWIAQGFIQSKSQGRMSLEDIGSQIFDELADRYFFLSKQDGGYMMHDLIRELAVCVSQDECCVVNDDDPVEIPPTVRHLSFTAAKLDAVRQVHKFRKVRTIIFFHEFNPTEFYAVLEDILENIKSLRVLDLSYVHMGLKRLPDAICELSHLRYLDISHTKIRQLPKSFSRLCHLQVLNVKGCFSLYKLTQGMDRLIRLRYFYAEAGTISLINGIGKLTDLQELEIFQVARKRGHQIGELKQLRNLRRRLCIRNLENVESKEEAMEAQLKDKHQLDEVSNIWTEDREDLRGDLDMDILEGLEPPCGLKRLEIMFYGGLRCPTWLVTNHLISLVSVYLTSCKRLVSLPPLGKLPFLKNLEFKVMPALKLIGVELYENADPVFPSLEFLRFELLEGCEEWSEADSRQFLPRLRELHICNCMKLRKAPLPHLPTSFLKVLSLLNIGDLGSDLSGCLLLLTSLDIVDLRDCKHRASVCLSNLSNLNVLWLINCPELRLPGGIRSLPKLRELKIEGCPNLYEPGLQWDQPSDEQNLRSLSYFNTDGCVLDNMRLMFGRIHALRKLRCWSCKHLASFTVEQEEWLQQSLCHLQTDENLIDNVWFTLGRISSLRNLALHRCGDLVSFTVEQEEWFQQLTSLEHLQFLNCPNLQALPTSLVTVSSIKKLSIGNCPKISSLPESGVPMSVKEVRIWGCPSLSDRCRKDRGPDWPKIDHIPRVCIDDEIIQMM</sequence>
<dbReference type="InterPro" id="IPR002182">
    <property type="entry name" value="NB-ARC"/>
</dbReference>
<feature type="domain" description="R13L1/DRL21-like LRR repeat region" evidence="10">
    <location>
        <begin position="656"/>
        <end position="781"/>
    </location>
</feature>
<evidence type="ECO:0000256" key="2">
    <source>
        <dbReference type="ARBA" id="ARBA00022614"/>
    </source>
</evidence>
<reference evidence="11" key="1">
    <citation type="submission" date="2021-03" db="EMBL/GenBank/DDBJ databases">
        <authorList>
            <consortium name="Genoscope - CEA"/>
            <person name="William W."/>
        </authorList>
    </citation>
    <scope>NUCLEOTIDE SEQUENCE</scope>
    <source>
        <strain evidence="11">Doubled-haploid Pahang</strain>
    </source>
</reference>
<comment type="similarity">
    <text evidence="1">Belongs to the disease resistance NB-LRR family.</text>
</comment>
<accession>A0A8D6ZPP8</accession>
<gene>
    <name evidence="11" type="ORF">GSMUA_221210.1</name>
</gene>
<evidence type="ECO:0000259" key="9">
    <source>
        <dbReference type="Pfam" id="PF23559"/>
    </source>
</evidence>
<evidence type="ECO:0000259" key="8">
    <source>
        <dbReference type="Pfam" id="PF18052"/>
    </source>
</evidence>
<feature type="domain" description="Disease resistance protein winged helix" evidence="9">
    <location>
        <begin position="406"/>
        <end position="473"/>
    </location>
</feature>
<dbReference type="Gene3D" id="1.10.10.10">
    <property type="entry name" value="Winged helix-like DNA-binding domain superfamily/Winged helix DNA-binding domain"/>
    <property type="match status" value="1"/>
</dbReference>
<dbReference type="PANTHER" id="PTHR36766">
    <property type="entry name" value="PLANT BROAD-SPECTRUM MILDEW RESISTANCE PROTEIN RPW8"/>
    <property type="match status" value="1"/>
</dbReference>
<dbReference type="InterPro" id="IPR058922">
    <property type="entry name" value="WHD_DRP"/>
</dbReference>
<evidence type="ECO:0000256" key="5">
    <source>
        <dbReference type="ARBA" id="ARBA00022821"/>
    </source>
</evidence>
<dbReference type="Gene3D" id="3.40.50.300">
    <property type="entry name" value="P-loop containing nucleotide triphosphate hydrolases"/>
    <property type="match status" value="1"/>
</dbReference>
<dbReference type="GO" id="GO:0005524">
    <property type="term" value="F:ATP binding"/>
    <property type="evidence" value="ECO:0007669"/>
    <property type="project" value="UniProtKB-KW"/>
</dbReference>
<dbReference type="InterPro" id="IPR036388">
    <property type="entry name" value="WH-like_DNA-bd_sf"/>
</dbReference>
<dbReference type="PRINTS" id="PR00364">
    <property type="entry name" value="DISEASERSIST"/>
</dbReference>
<dbReference type="InterPro" id="IPR056789">
    <property type="entry name" value="LRR_R13L1-DRL21"/>
</dbReference>
<dbReference type="Pfam" id="PF18052">
    <property type="entry name" value="Rx_N"/>
    <property type="match status" value="1"/>
</dbReference>
<proteinExistence type="inferred from homology"/>
<dbReference type="SUPFAM" id="SSF52540">
    <property type="entry name" value="P-loop containing nucleoside triphosphate hydrolases"/>
    <property type="match status" value="1"/>
</dbReference>
<evidence type="ECO:0000256" key="3">
    <source>
        <dbReference type="ARBA" id="ARBA00022737"/>
    </source>
</evidence>
<dbReference type="InterPro" id="IPR032675">
    <property type="entry name" value="LRR_dom_sf"/>
</dbReference>
<dbReference type="GO" id="GO:0043531">
    <property type="term" value="F:ADP binding"/>
    <property type="evidence" value="ECO:0007669"/>
    <property type="project" value="InterPro"/>
</dbReference>
<dbReference type="Pfam" id="PF23559">
    <property type="entry name" value="WHD_DRP"/>
    <property type="match status" value="1"/>
</dbReference>
<keyword evidence="5" id="KW-0611">Plant defense</keyword>
<keyword evidence="2" id="KW-0433">Leucine-rich repeat</keyword>
<dbReference type="Pfam" id="PF25019">
    <property type="entry name" value="LRR_R13L1-DRL21"/>
    <property type="match status" value="1"/>
</dbReference>
<evidence type="ECO:0000256" key="1">
    <source>
        <dbReference type="ARBA" id="ARBA00008894"/>
    </source>
</evidence>
<keyword evidence="3" id="KW-0677">Repeat</keyword>
<dbReference type="EMBL" id="HG996474">
    <property type="protein sequence ID" value="CAG1834016.1"/>
    <property type="molecule type" value="Genomic_DNA"/>
</dbReference>
<protein>
    <submittedName>
        <fullName evidence="11">(wild Malaysian banana) hypothetical protein</fullName>
    </submittedName>
</protein>
<dbReference type="GO" id="GO:0006952">
    <property type="term" value="P:defense response"/>
    <property type="evidence" value="ECO:0007669"/>
    <property type="project" value="UniProtKB-KW"/>
</dbReference>
<evidence type="ECO:0000256" key="4">
    <source>
        <dbReference type="ARBA" id="ARBA00022741"/>
    </source>
</evidence>
<dbReference type="InterPro" id="IPR027417">
    <property type="entry name" value="P-loop_NTPase"/>
</dbReference>
<feature type="domain" description="NB-ARC" evidence="7">
    <location>
        <begin position="166"/>
        <end position="318"/>
    </location>
</feature>
<dbReference type="Gene3D" id="1.20.5.4130">
    <property type="match status" value="1"/>
</dbReference>
<organism evidence="11">
    <name type="scientific">Musa acuminata subsp. malaccensis</name>
    <name type="common">Wild banana</name>
    <name type="synonym">Musa malaccensis</name>
    <dbReference type="NCBI Taxonomy" id="214687"/>
    <lineage>
        <taxon>Eukaryota</taxon>
        <taxon>Viridiplantae</taxon>
        <taxon>Streptophyta</taxon>
        <taxon>Embryophyta</taxon>
        <taxon>Tracheophyta</taxon>
        <taxon>Spermatophyta</taxon>
        <taxon>Magnoliopsida</taxon>
        <taxon>Liliopsida</taxon>
        <taxon>Zingiberales</taxon>
        <taxon>Musaceae</taxon>
        <taxon>Musa</taxon>
    </lineage>
</organism>
<dbReference type="Pfam" id="PF00931">
    <property type="entry name" value="NB-ARC"/>
    <property type="match status" value="1"/>
</dbReference>
<dbReference type="Gene3D" id="3.80.10.10">
    <property type="entry name" value="Ribonuclease Inhibitor"/>
    <property type="match status" value="2"/>
</dbReference>
<keyword evidence="4" id="KW-0547">Nucleotide-binding</keyword>
<evidence type="ECO:0000256" key="6">
    <source>
        <dbReference type="ARBA" id="ARBA00022840"/>
    </source>
</evidence>
<feature type="domain" description="Disease resistance N-terminal" evidence="8">
    <location>
        <begin position="2"/>
        <end position="64"/>
    </location>
</feature>
<evidence type="ECO:0000313" key="11">
    <source>
        <dbReference type="EMBL" id="CAG1834016.1"/>
    </source>
</evidence>
<name>A0A8D6ZPP8_MUSAM</name>
<dbReference type="GO" id="GO:0051707">
    <property type="term" value="P:response to other organism"/>
    <property type="evidence" value="ECO:0007669"/>
    <property type="project" value="UniProtKB-ARBA"/>
</dbReference>
<dbReference type="SUPFAM" id="SSF52058">
    <property type="entry name" value="L domain-like"/>
    <property type="match status" value="2"/>
</dbReference>
<dbReference type="InterPro" id="IPR041118">
    <property type="entry name" value="Rx_N"/>
</dbReference>